<evidence type="ECO:0000256" key="2">
    <source>
        <dbReference type="ARBA" id="ARBA00022598"/>
    </source>
</evidence>
<dbReference type="GO" id="GO:0006396">
    <property type="term" value="P:RNA processing"/>
    <property type="evidence" value="ECO:0007669"/>
    <property type="project" value="InterPro"/>
</dbReference>
<protein>
    <recommendedName>
        <fullName evidence="1">3'-phosphate/5'-hydroxy nucleic acid ligase</fullName>
        <ecNumber evidence="1">6.5.1.8</ecNumber>
    </recommendedName>
</protein>
<keyword evidence="3 11" id="KW-0479">Metal-binding</keyword>
<dbReference type="InterPro" id="IPR036025">
    <property type="entry name" value="RtcB-like_sf"/>
</dbReference>
<reference evidence="12 13" key="1">
    <citation type="submission" date="2014-10" db="EMBL/GenBank/DDBJ databases">
        <title>Draft genome of anammox bacterium scalindua brodae, obtained using differential coverage binning of sequence data from two enrichment reactors.</title>
        <authorList>
            <person name="Speth D.R."/>
            <person name="Russ L."/>
            <person name="Kartal B."/>
            <person name="Op den Camp H.J."/>
            <person name="Dutilh B.E."/>
            <person name="Jetten M.S."/>
        </authorList>
    </citation>
    <scope>NUCLEOTIDE SEQUENCE [LARGE SCALE GENOMIC DNA]</scope>
    <source>
        <strain evidence="12">RU1</strain>
    </source>
</reference>
<sequence>MIQKITTERIPIKLWLEDLEEDTLQQAKNLANLSIAFRHIAIMPDAHLGYGMPIGGVMATKDAIVPNAVGVDIGCGMCSLRTNLKHMEQEDLKKVMSNIRKTIPIGFNHHAEKQDESWMPPVEAELPIVSQEYNNATYQIGTLGGGNHFIEIQKGSDGYIWIMVHSGSRNLGFIVANHYHEQAKEENIKHGNEVPQDLSYFLRGSEGYNNYFNEMNYCILFALQSRKLMMERVKGAFEKVVPEVEFSNFINKPHNFAAWETHFDHELIVHRKGATRAEDGEWGMIPGSQGTSSFLVKGKGNPLSFKSCSHGAGRVLSRSLARKQLDIKTEIAKLEALGVIHALRHKDDLDEAPGSYKDIEEVMALQTDLVEIQVRLTPLAVIKA</sequence>
<keyword evidence="5" id="KW-0692">RNA repair</keyword>
<evidence type="ECO:0000313" key="13">
    <source>
        <dbReference type="Proteomes" id="UP000030652"/>
    </source>
</evidence>
<evidence type="ECO:0000256" key="3">
    <source>
        <dbReference type="ARBA" id="ARBA00022723"/>
    </source>
</evidence>
<evidence type="ECO:0000256" key="9">
    <source>
        <dbReference type="PIRSR" id="PIRSR601233-1"/>
    </source>
</evidence>
<feature type="binding site" evidence="10">
    <location>
        <begin position="310"/>
        <end position="313"/>
    </location>
    <ligand>
        <name>GMP</name>
        <dbReference type="ChEBI" id="CHEBI:58115"/>
    </ligand>
</feature>
<name>A0A0B0EJY6_9BACT</name>
<evidence type="ECO:0000256" key="6">
    <source>
        <dbReference type="ARBA" id="ARBA00023134"/>
    </source>
</evidence>
<evidence type="ECO:0000256" key="8">
    <source>
        <dbReference type="ARBA" id="ARBA00047746"/>
    </source>
</evidence>
<dbReference type="PANTHER" id="PTHR43749:SF2">
    <property type="entry name" value="RNA-SPLICING LIGASE RTCB"/>
    <property type="match status" value="1"/>
</dbReference>
<feature type="binding site" evidence="11">
    <location>
        <position position="72"/>
    </location>
    <ligand>
        <name>Mn(2+)</name>
        <dbReference type="ChEBI" id="CHEBI:29035"/>
        <label>1</label>
    </ligand>
</feature>
<keyword evidence="7 11" id="KW-0464">Manganese</keyword>
<evidence type="ECO:0000256" key="1">
    <source>
        <dbReference type="ARBA" id="ARBA00012726"/>
    </source>
</evidence>
<feature type="binding site" evidence="10">
    <location>
        <position position="383"/>
    </location>
    <ligand>
        <name>GMP</name>
        <dbReference type="ChEBI" id="CHEBI:58115"/>
    </ligand>
</feature>
<keyword evidence="4 10" id="KW-0547">Nucleotide-binding</keyword>
<evidence type="ECO:0000256" key="4">
    <source>
        <dbReference type="ARBA" id="ARBA00022741"/>
    </source>
</evidence>
<dbReference type="Proteomes" id="UP000030652">
    <property type="component" value="Unassembled WGS sequence"/>
</dbReference>
<proteinExistence type="predicted"/>
<dbReference type="PATRIC" id="fig|237368.3.peg.3081"/>
<evidence type="ECO:0000313" key="12">
    <source>
        <dbReference type="EMBL" id="KHE91438.1"/>
    </source>
</evidence>
<feature type="active site" description="GMP-histidine intermediate" evidence="9">
    <location>
        <position position="310"/>
    </location>
</feature>
<feature type="binding site" evidence="10">
    <location>
        <begin position="147"/>
        <end position="151"/>
    </location>
    <ligand>
        <name>GMP</name>
        <dbReference type="ChEBI" id="CHEBI:58115"/>
    </ligand>
</feature>
<dbReference type="PANTHER" id="PTHR43749">
    <property type="entry name" value="RNA-SPLICING LIGASE RTCB"/>
    <property type="match status" value="1"/>
</dbReference>
<dbReference type="EC" id="6.5.1.8" evidence="1"/>
<gene>
    <name evidence="12" type="ORF">SCABRO_02841</name>
</gene>
<keyword evidence="2" id="KW-0436">Ligase</keyword>
<dbReference type="InterPro" id="IPR001233">
    <property type="entry name" value="RtcB"/>
</dbReference>
<feature type="binding site" evidence="10">
    <location>
        <begin position="254"/>
        <end position="255"/>
    </location>
    <ligand>
        <name>GMP</name>
        <dbReference type="ChEBI" id="CHEBI:58115"/>
    </ligand>
</feature>
<comment type="caution">
    <text evidence="12">The sequence shown here is derived from an EMBL/GenBank/DDBJ whole genome shotgun (WGS) entry which is preliminary data.</text>
</comment>
<dbReference type="GO" id="GO:0030145">
    <property type="term" value="F:manganese ion binding"/>
    <property type="evidence" value="ECO:0007669"/>
    <property type="project" value="TreeGrafter"/>
</dbReference>
<comment type="catalytic activity">
    <reaction evidence="8">
        <text>a 3'-end 3'-phospho-ribonucleotide-RNA + a 5'-end dephospho-ribonucleoside-RNA + GTP = a ribonucleotidyl-ribonucleotide-RNA + GMP + diphosphate</text>
        <dbReference type="Rhea" id="RHEA:68076"/>
        <dbReference type="Rhea" id="RHEA-COMP:10463"/>
        <dbReference type="Rhea" id="RHEA-COMP:13936"/>
        <dbReference type="Rhea" id="RHEA-COMP:17355"/>
        <dbReference type="ChEBI" id="CHEBI:33019"/>
        <dbReference type="ChEBI" id="CHEBI:37565"/>
        <dbReference type="ChEBI" id="CHEBI:58115"/>
        <dbReference type="ChEBI" id="CHEBI:83062"/>
        <dbReference type="ChEBI" id="CHEBI:138284"/>
        <dbReference type="ChEBI" id="CHEBI:173118"/>
        <dbReference type="EC" id="6.5.1.8"/>
    </reaction>
</comment>
<dbReference type="GO" id="GO:0003909">
    <property type="term" value="F:DNA ligase activity"/>
    <property type="evidence" value="ECO:0007669"/>
    <property type="project" value="TreeGrafter"/>
</dbReference>
<dbReference type="SUPFAM" id="SSF103365">
    <property type="entry name" value="Hypothetical protein PH1602"/>
    <property type="match status" value="1"/>
</dbReference>
<evidence type="ECO:0000256" key="7">
    <source>
        <dbReference type="ARBA" id="ARBA00023211"/>
    </source>
</evidence>
<keyword evidence="6 10" id="KW-0342">GTP-binding</keyword>
<evidence type="ECO:0000256" key="11">
    <source>
        <dbReference type="PIRSR" id="PIRSR601233-3"/>
    </source>
</evidence>
<dbReference type="EMBL" id="JRYO01000197">
    <property type="protein sequence ID" value="KHE91438.1"/>
    <property type="molecule type" value="Genomic_DNA"/>
</dbReference>
<feature type="binding site" evidence="11">
    <location>
        <position position="254"/>
    </location>
    <ligand>
        <name>Mn(2+)</name>
        <dbReference type="ChEBI" id="CHEBI:29035"/>
        <label>2</label>
    </ligand>
</feature>
<dbReference type="GO" id="GO:0005525">
    <property type="term" value="F:GTP binding"/>
    <property type="evidence" value="ECO:0007669"/>
    <property type="project" value="UniProtKB-KW"/>
</dbReference>
<organism evidence="12 13">
    <name type="scientific">Candidatus Scalindua brodae</name>
    <dbReference type="NCBI Taxonomy" id="237368"/>
    <lineage>
        <taxon>Bacteria</taxon>
        <taxon>Pseudomonadati</taxon>
        <taxon>Planctomycetota</taxon>
        <taxon>Candidatus Brocadiia</taxon>
        <taxon>Candidatus Brocadiales</taxon>
        <taxon>Candidatus Scalinduaceae</taxon>
        <taxon>Candidatus Scalindua</taxon>
    </lineage>
</organism>
<dbReference type="eggNOG" id="COG1690">
    <property type="taxonomic scope" value="Bacteria"/>
</dbReference>
<dbReference type="AlphaFoldDB" id="A0A0B0EJY6"/>
<dbReference type="Pfam" id="PF01139">
    <property type="entry name" value="RtcB"/>
    <property type="match status" value="2"/>
</dbReference>
<evidence type="ECO:0000256" key="5">
    <source>
        <dbReference type="ARBA" id="ARBA00022800"/>
    </source>
</evidence>
<dbReference type="Gene3D" id="3.90.1860.10">
    <property type="entry name" value="tRNA-splicing ligase RtcB"/>
    <property type="match status" value="1"/>
</dbReference>
<dbReference type="GO" id="GO:0170057">
    <property type="term" value="F:RNA ligase (GTP) activity"/>
    <property type="evidence" value="ECO:0007669"/>
    <property type="project" value="UniProtKB-EC"/>
</dbReference>
<dbReference type="InterPro" id="IPR052915">
    <property type="entry name" value="RtcB-like"/>
</dbReference>
<accession>A0A0B0EJY6</accession>
<evidence type="ECO:0000256" key="10">
    <source>
        <dbReference type="PIRSR" id="PIRSR601233-2"/>
    </source>
</evidence>
<feature type="binding site" evidence="11">
    <location>
        <position position="148"/>
    </location>
    <ligand>
        <name>Mn(2+)</name>
        <dbReference type="ChEBI" id="CHEBI:29035"/>
        <label>1</label>
    </ligand>
</feature>
<comment type="cofactor">
    <cofactor evidence="11">
        <name>Mn(2+)</name>
        <dbReference type="ChEBI" id="CHEBI:29035"/>
    </cofactor>
    <text evidence="11">Binds 2 manganese ions per subunit.</text>
</comment>
<dbReference type="GO" id="GO:0006281">
    <property type="term" value="P:DNA repair"/>
    <property type="evidence" value="ECO:0007669"/>
    <property type="project" value="TreeGrafter"/>
</dbReference>
<feature type="binding site" evidence="10">
    <location>
        <position position="293"/>
    </location>
    <ligand>
        <name>GMP</name>
        <dbReference type="ChEBI" id="CHEBI:58115"/>
    </ligand>
</feature>
<feature type="binding site" evidence="11">
    <location>
        <position position="165"/>
    </location>
    <ligand>
        <name>Mn(2+)</name>
        <dbReference type="ChEBI" id="CHEBI:29035"/>
        <label>2</label>
    </ligand>
</feature>
<dbReference type="GO" id="GO:0042245">
    <property type="term" value="P:RNA repair"/>
    <property type="evidence" value="ECO:0007669"/>
    <property type="project" value="UniProtKB-KW"/>
</dbReference>